<reference evidence="2" key="1">
    <citation type="submission" date="2022-01" db="EMBL/GenBank/DDBJ databases">
        <authorList>
            <person name="King R."/>
        </authorList>
    </citation>
    <scope>NUCLEOTIDE SEQUENCE</scope>
</reference>
<protein>
    <recommendedName>
        <fullName evidence="1">DUF7869 domain-containing protein</fullName>
    </recommendedName>
</protein>
<sequence>MTDKNEQDAHLSGLIQIKRVSRRRPRETPDDKRKTKCASFCYSVRSGGKHIILCQDAFVKIHSITPARIRRLQNSLVTVGKSPRDKRGLHSNRPNKFCNEVIFLTEAHIMSFQPRQSHYSIRKNPNIYYLPGELSIKDMHSMFVSEYKINIPYKIYWHTFKNKFSIKFGYPRSDTCAECDSYAQKLNNKELMGEERKNIETQKELHLRKAEAFFDLRRKYKAKAQAGEIECLTFDYMQNLPLPHIPTNPVFYARQLWYYIFGVHNVATNEAAIYTYSEGTAKKGCNDITSMILHYINNHNFTSRNLVLISDGCPGQNKNYIMLHFIYFLVHVLKLFDEILYIYPIRGHSYLPNDQDFALIETKKNDVQKESKFPMSEMF</sequence>
<gene>
    <name evidence="2" type="ORF">PSYICH_LOCUS4711</name>
</gene>
<evidence type="ECO:0000313" key="3">
    <source>
        <dbReference type="Proteomes" id="UP001153636"/>
    </source>
</evidence>
<dbReference type="Proteomes" id="UP001153636">
    <property type="component" value="Chromosome 15"/>
</dbReference>
<name>A0A9P0GBQ4_9CUCU</name>
<dbReference type="PANTHER" id="PTHR10773:SF19">
    <property type="match status" value="1"/>
</dbReference>
<evidence type="ECO:0000259" key="1">
    <source>
        <dbReference type="Pfam" id="PF25273"/>
    </source>
</evidence>
<dbReference type="PANTHER" id="PTHR10773">
    <property type="entry name" value="DNA-DIRECTED RNA POLYMERASES I, II, AND III SUBUNIT RPABC2"/>
    <property type="match status" value="1"/>
</dbReference>
<feature type="domain" description="DUF7869" evidence="1">
    <location>
        <begin position="255"/>
        <end position="363"/>
    </location>
</feature>
<dbReference type="EMBL" id="OV651827">
    <property type="protein sequence ID" value="CAH1103747.1"/>
    <property type="molecule type" value="Genomic_DNA"/>
</dbReference>
<dbReference type="InterPro" id="IPR057191">
    <property type="entry name" value="DUF7869"/>
</dbReference>
<evidence type="ECO:0000313" key="2">
    <source>
        <dbReference type="EMBL" id="CAH1103747.1"/>
    </source>
</evidence>
<accession>A0A9P0GBQ4</accession>
<dbReference type="OrthoDB" id="6349457at2759"/>
<dbReference type="AlphaFoldDB" id="A0A9P0GBQ4"/>
<dbReference type="Pfam" id="PF25273">
    <property type="entry name" value="DUF7869"/>
    <property type="match status" value="1"/>
</dbReference>
<proteinExistence type="predicted"/>
<keyword evidence="3" id="KW-1185">Reference proteome</keyword>
<organism evidence="2 3">
    <name type="scientific">Psylliodes chrysocephalus</name>
    <dbReference type="NCBI Taxonomy" id="3402493"/>
    <lineage>
        <taxon>Eukaryota</taxon>
        <taxon>Metazoa</taxon>
        <taxon>Ecdysozoa</taxon>
        <taxon>Arthropoda</taxon>
        <taxon>Hexapoda</taxon>
        <taxon>Insecta</taxon>
        <taxon>Pterygota</taxon>
        <taxon>Neoptera</taxon>
        <taxon>Endopterygota</taxon>
        <taxon>Coleoptera</taxon>
        <taxon>Polyphaga</taxon>
        <taxon>Cucujiformia</taxon>
        <taxon>Chrysomeloidea</taxon>
        <taxon>Chrysomelidae</taxon>
        <taxon>Galerucinae</taxon>
        <taxon>Alticini</taxon>
        <taxon>Psylliodes</taxon>
    </lineage>
</organism>